<dbReference type="RefSeq" id="WP_087413929.1">
    <property type="nucleotide sequence ID" value="NZ_NFKL01000001.1"/>
</dbReference>
<feature type="domain" description="Type I restriction modification DNA specificity" evidence="5">
    <location>
        <begin position="2"/>
        <end position="155"/>
    </location>
</feature>
<dbReference type="Pfam" id="PF01420">
    <property type="entry name" value="Methylase_S"/>
    <property type="match status" value="2"/>
</dbReference>
<evidence type="ECO:0000256" key="3">
    <source>
        <dbReference type="ARBA" id="ARBA00023125"/>
    </source>
</evidence>
<evidence type="ECO:0000256" key="2">
    <source>
        <dbReference type="ARBA" id="ARBA00022747"/>
    </source>
</evidence>
<dbReference type="PANTHER" id="PTHR43140:SF1">
    <property type="entry name" value="TYPE I RESTRICTION ENZYME ECOKI SPECIFICITY SUBUNIT"/>
    <property type="match status" value="1"/>
</dbReference>
<dbReference type="GO" id="GO:0009307">
    <property type="term" value="P:DNA restriction-modification system"/>
    <property type="evidence" value="ECO:0007669"/>
    <property type="project" value="UniProtKB-KW"/>
</dbReference>
<evidence type="ECO:0000256" key="1">
    <source>
        <dbReference type="ARBA" id="ARBA00010923"/>
    </source>
</evidence>
<evidence type="ECO:0000313" key="6">
    <source>
        <dbReference type="EMBL" id="OUP60649.1"/>
    </source>
</evidence>
<dbReference type="SUPFAM" id="SSF116734">
    <property type="entry name" value="DNA methylase specificity domain"/>
    <property type="match status" value="2"/>
</dbReference>
<reference evidence="7" key="1">
    <citation type="submission" date="2017-04" db="EMBL/GenBank/DDBJ databases">
        <title>Function of individual gut microbiota members based on whole genome sequencing of pure cultures obtained from chicken caecum.</title>
        <authorList>
            <person name="Medvecky M."/>
            <person name="Cejkova D."/>
            <person name="Polansky O."/>
            <person name="Karasova D."/>
            <person name="Kubasova T."/>
            <person name="Cizek A."/>
            <person name="Rychlik I."/>
        </authorList>
    </citation>
    <scope>NUCLEOTIDE SEQUENCE [LARGE SCALE GENOMIC DNA]</scope>
    <source>
        <strain evidence="7">An179</strain>
    </source>
</reference>
<name>A0A1Y4LYC0_9FIRM</name>
<evidence type="ECO:0000259" key="5">
    <source>
        <dbReference type="Pfam" id="PF01420"/>
    </source>
</evidence>
<accession>A0A1Y4LYC0</accession>
<evidence type="ECO:0000313" key="7">
    <source>
        <dbReference type="Proteomes" id="UP000195326"/>
    </source>
</evidence>
<evidence type="ECO:0000256" key="4">
    <source>
        <dbReference type="ARBA" id="ARBA00038652"/>
    </source>
</evidence>
<dbReference type="PANTHER" id="PTHR43140">
    <property type="entry name" value="TYPE-1 RESTRICTION ENZYME ECOKI SPECIFICITY PROTEIN"/>
    <property type="match status" value="1"/>
</dbReference>
<keyword evidence="2" id="KW-0680">Restriction system</keyword>
<dbReference type="CDD" id="cd17246">
    <property type="entry name" value="RMtype1_S_SonII-TRD2-CR2_like"/>
    <property type="match status" value="1"/>
</dbReference>
<dbReference type="AlphaFoldDB" id="A0A1Y4LYC0"/>
<dbReference type="InterPro" id="IPR000055">
    <property type="entry name" value="Restrct_endonuc_typeI_TRD"/>
</dbReference>
<comment type="caution">
    <text evidence="6">The sequence shown here is derived from an EMBL/GenBank/DDBJ whole genome shotgun (WGS) entry which is preliminary data.</text>
</comment>
<comment type="subunit">
    <text evidence="4">The methyltransferase is composed of M and S polypeptides.</text>
</comment>
<organism evidence="6 7">
    <name type="scientific">Butyricicoccus pullicaecorum</name>
    <dbReference type="NCBI Taxonomy" id="501571"/>
    <lineage>
        <taxon>Bacteria</taxon>
        <taxon>Bacillati</taxon>
        <taxon>Bacillota</taxon>
        <taxon>Clostridia</taxon>
        <taxon>Eubacteriales</taxon>
        <taxon>Butyricicoccaceae</taxon>
        <taxon>Butyricicoccus</taxon>
    </lineage>
</organism>
<comment type="similarity">
    <text evidence="1">Belongs to the type-I restriction system S methylase family.</text>
</comment>
<dbReference type="Proteomes" id="UP000195326">
    <property type="component" value="Unassembled WGS sequence"/>
</dbReference>
<dbReference type="Gene3D" id="3.90.220.20">
    <property type="entry name" value="DNA methylase specificity domains"/>
    <property type="match status" value="2"/>
</dbReference>
<gene>
    <name evidence="6" type="ORF">B5F15_00060</name>
</gene>
<dbReference type="InterPro" id="IPR044946">
    <property type="entry name" value="Restrct_endonuc_typeI_TRD_sf"/>
</dbReference>
<protein>
    <recommendedName>
        <fullName evidence="5">Type I restriction modification DNA specificity domain-containing protein</fullName>
    </recommendedName>
</protein>
<sequence length="472" mass="53594">MIEIGKLFNIEKGSLQSSKCTPGQYSFITAGEEWKTHIEYTHDCEALVFAMAASGSLGRTHYVNGKFIASDLCFILTPKKEYVSKVNLRFYSFYFNTYRERIVKATATGTSKLAINRKSFSNYQIYLVDIEKQTQLLHKLDKMKSISDGLLQTIQQQQKYAEMLRQSILQQAVEGKLCEQDPNDEPASVLLEKIKAEKERLIAEKKIKKQKPLPPISEEEKTFDLPKGWEWCRLGELVTSVTDGPHYSPEYHDKGIPFISGRNITLKGIDFSTAKFISPQLHEELSKRCRPETGDILYTKGGETGKAVVNDIDFEFNVWVHVAVLKPSTFVYNKYLALALNSPHCYALSQKYTHGTGNRDLGLTRMIKITVPLPPANEQQRIVQRVTKLMGQCNLLERELSISKKYASQLMESVLQEAFSVQETAKPAQVIEFHPDQTIPETELLAAARGKIREDTWEHLCKRALEIAGEEG</sequence>
<dbReference type="GO" id="GO:0003677">
    <property type="term" value="F:DNA binding"/>
    <property type="evidence" value="ECO:0007669"/>
    <property type="project" value="UniProtKB-KW"/>
</dbReference>
<feature type="domain" description="Type I restriction modification DNA specificity" evidence="5">
    <location>
        <begin position="226"/>
        <end position="399"/>
    </location>
</feature>
<dbReference type="InterPro" id="IPR051212">
    <property type="entry name" value="Type-I_RE_S_subunit"/>
</dbReference>
<proteinExistence type="inferred from homology"/>
<dbReference type="EMBL" id="NFKL01000001">
    <property type="protein sequence ID" value="OUP60649.1"/>
    <property type="molecule type" value="Genomic_DNA"/>
</dbReference>
<keyword evidence="3" id="KW-0238">DNA-binding</keyword>